<dbReference type="GO" id="GO:0019878">
    <property type="term" value="P:lysine biosynthetic process via aminoadipic acid"/>
    <property type="evidence" value="ECO:0007669"/>
    <property type="project" value="TreeGrafter"/>
</dbReference>
<keyword evidence="4" id="KW-0479">Metal-binding</keyword>
<keyword evidence="5" id="KW-0460">Magnesium</keyword>
<keyword evidence="3" id="KW-0808">Transferase</keyword>
<evidence type="ECO:0000256" key="3">
    <source>
        <dbReference type="ARBA" id="ARBA00022679"/>
    </source>
</evidence>
<feature type="domain" description="4'-phosphopantetheinyl transferase N-terminal" evidence="8">
    <location>
        <begin position="15"/>
        <end position="99"/>
    </location>
</feature>
<keyword evidence="10" id="KW-1185">Reference proteome</keyword>
<dbReference type="STRING" id="46224.B4102_2727"/>
<dbReference type="Gene3D" id="3.90.470.20">
    <property type="entry name" value="4'-phosphopantetheinyl transferase domain"/>
    <property type="match status" value="2"/>
</dbReference>
<dbReference type="PANTHER" id="PTHR12215:SF10">
    <property type="entry name" value="L-AMINOADIPATE-SEMIALDEHYDE DEHYDROGENASE-PHOSPHOPANTETHEINYL TRANSFERASE"/>
    <property type="match status" value="1"/>
</dbReference>
<accession>A0A150L897</accession>
<reference evidence="9 10" key="1">
    <citation type="submission" date="2016-01" db="EMBL/GenBank/DDBJ databases">
        <title>Genome Sequences of Twelve Sporeforming Bacillus Species Isolated from Foods.</title>
        <authorList>
            <person name="Berendsen E.M."/>
            <person name="Wells-Bennik M.H."/>
            <person name="Krawcyk A.O."/>
            <person name="De Jong A."/>
            <person name="Holsappel S."/>
            <person name="Eijlander R.T."/>
            <person name="Kuipers O.P."/>
        </authorList>
    </citation>
    <scope>NUCLEOTIDE SEQUENCE [LARGE SCALE GENOMIC DNA]</scope>
    <source>
        <strain evidence="9 10">B4102</strain>
    </source>
</reference>
<dbReference type="OrthoDB" id="9808281at2"/>
<dbReference type="GO" id="GO:0000287">
    <property type="term" value="F:magnesium ion binding"/>
    <property type="evidence" value="ECO:0007669"/>
    <property type="project" value="InterPro"/>
</dbReference>
<name>A0A150L897_9BACI</name>
<evidence type="ECO:0000256" key="2">
    <source>
        <dbReference type="ARBA" id="ARBA00010990"/>
    </source>
</evidence>
<sequence length="234" mass="27533">MGEVFAININESINDSQFQYLLSIITENKRDQVKNFLFLKDAQRTLYGDIMIRYLACQKLKINNEQLVFFHNEFGKPYLLNSSEFYFNISHSEDWVICVVSKKEIGVDIEKIKPIDLGIAKRFFSKNEYENLLSMPDNMKVNRFFDLWTLKESYIKYKGTGLSMPLDSFCMSIDDYGIRVISNDKKHLFFKQYSLDKGYKLSVCSEENEFSKNIRYLNLKNVIQSLRLQSTSTL</sequence>
<dbReference type="GO" id="GO:0005829">
    <property type="term" value="C:cytosol"/>
    <property type="evidence" value="ECO:0007669"/>
    <property type="project" value="TreeGrafter"/>
</dbReference>
<comment type="cofactor">
    <cofactor evidence="1">
        <name>Mg(2+)</name>
        <dbReference type="ChEBI" id="CHEBI:18420"/>
    </cofactor>
</comment>
<dbReference type="GO" id="GO:0008897">
    <property type="term" value="F:holo-[acyl-carrier-protein] synthase activity"/>
    <property type="evidence" value="ECO:0007669"/>
    <property type="project" value="InterPro"/>
</dbReference>
<dbReference type="RefSeq" id="WP_084347536.1">
    <property type="nucleotide sequence ID" value="NZ_LQYN01000030.1"/>
</dbReference>
<evidence type="ECO:0000313" key="9">
    <source>
        <dbReference type="EMBL" id="KYD08558.1"/>
    </source>
</evidence>
<evidence type="ECO:0000256" key="6">
    <source>
        <dbReference type="ARBA" id="ARBA00023194"/>
    </source>
</evidence>
<evidence type="ECO:0000259" key="7">
    <source>
        <dbReference type="Pfam" id="PF01648"/>
    </source>
</evidence>
<dbReference type="NCBIfam" id="TIGR00556">
    <property type="entry name" value="pantethn_trn"/>
    <property type="match status" value="1"/>
</dbReference>
<evidence type="ECO:0000313" key="10">
    <source>
        <dbReference type="Proteomes" id="UP000075666"/>
    </source>
</evidence>
<dbReference type="SUPFAM" id="SSF56214">
    <property type="entry name" value="4'-phosphopantetheinyl transferase"/>
    <property type="match status" value="2"/>
</dbReference>
<comment type="similarity">
    <text evidence="2">Belongs to the P-Pant transferase superfamily. Gsp/Sfp/HetI/AcpT family.</text>
</comment>
<dbReference type="Pfam" id="PF01648">
    <property type="entry name" value="ACPS"/>
    <property type="match status" value="1"/>
</dbReference>
<comment type="caution">
    <text evidence="9">The sequence shown here is derived from an EMBL/GenBank/DDBJ whole genome shotgun (WGS) entry which is preliminary data.</text>
</comment>
<protein>
    <submittedName>
        <fullName evidence="9">Uncharacterized protein</fullName>
    </submittedName>
</protein>
<evidence type="ECO:0000259" key="8">
    <source>
        <dbReference type="Pfam" id="PF22624"/>
    </source>
</evidence>
<feature type="domain" description="4'-phosphopantetheinyl transferase" evidence="7">
    <location>
        <begin position="105"/>
        <end position="204"/>
    </location>
</feature>
<dbReference type="Proteomes" id="UP000075666">
    <property type="component" value="Unassembled WGS sequence"/>
</dbReference>
<evidence type="ECO:0000256" key="1">
    <source>
        <dbReference type="ARBA" id="ARBA00001946"/>
    </source>
</evidence>
<evidence type="ECO:0000256" key="4">
    <source>
        <dbReference type="ARBA" id="ARBA00022723"/>
    </source>
</evidence>
<organism evidence="9 10">
    <name type="scientific">Heyndrickxia sporothermodurans</name>
    <dbReference type="NCBI Taxonomy" id="46224"/>
    <lineage>
        <taxon>Bacteria</taxon>
        <taxon>Bacillati</taxon>
        <taxon>Bacillota</taxon>
        <taxon>Bacilli</taxon>
        <taxon>Bacillales</taxon>
        <taxon>Bacillaceae</taxon>
        <taxon>Heyndrickxia</taxon>
    </lineage>
</organism>
<dbReference type="GO" id="GO:0017000">
    <property type="term" value="P:antibiotic biosynthetic process"/>
    <property type="evidence" value="ECO:0007669"/>
    <property type="project" value="UniProtKB-KW"/>
</dbReference>
<dbReference type="EMBL" id="LQYN01000030">
    <property type="protein sequence ID" value="KYD08558.1"/>
    <property type="molecule type" value="Genomic_DNA"/>
</dbReference>
<evidence type="ECO:0000256" key="5">
    <source>
        <dbReference type="ARBA" id="ARBA00022842"/>
    </source>
</evidence>
<dbReference type="GO" id="GO:0006633">
    <property type="term" value="P:fatty acid biosynthetic process"/>
    <property type="evidence" value="ECO:0007669"/>
    <property type="project" value="InterPro"/>
</dbReference>
<dbReference type="PANTHER" id="PTHR12215">
    <property type="entry name" value="PHOSPHOPANTETHEINE TRANSFERASE"/>
    <property type="match status" value="1"/>
</dbReference>
<dbReference type="InterPro" id="IPR055066">
    <property type="entry name" value="AASDHPPT_N"/>
</dbReference>
<dbReference type="Pfam" id="PF22624">
    <property type="entry name" value="AASDHPPT_N"/>
    <property type="match status" value="1"/>
</dbReference>
<dbReference type="InterPro" id="IPR004568">
    <property type="entry name" value="Ppantetheine-prot_Trfase_dom"/>
</dbReference>
<dbReference type="InterPro" id="IPR050559">
    <property type="entry name" value="P-Pant_transferase_sf"/>
</dbReference>
<dbReference type="InterPro" id="IPR037143">
    <property type="entry name" value="4-PPantetheinyl_Trfase_dom_sf"/>
</dbReference>
<proteinExistence type="inferred from homology"/>
<dbReference type="InterPro" id="IPR008278">
    <property type="entry name" value="4-PPantetheinyl_Trfase_dom"/>
</dbReference>
<dbReference type="PATRIC" id="fig|46224.3.peg.2236"/>
<dbReference type="AlphaFoldDB" id="A0A150L897"/>
<keyword evidence="6" id="KW-0045">Antibiotic biosynthesis</keyword>
<gene>
    <name evidence="9" type="ORF">B4102_2727</name>
</gene>